<gene>
    <name evidence="1" type="ORF">HRTV-28_gp12</name>
</gene>
<evidence type="ECO:0000313" key="1">
    <source>
        <dbReference type="EMBL" id="UBF23450.1"/>
    </source>
</evidence>
<name>A0AAE8Y091_9CAUD</name>
<reference evidence="1" key="1">
    <citation type="submission" date="2021-05" db="EMBL/GenBank/DDBJ databases">
        <title>Diversity, taxonomy and evolution of archaeal viruses of the class Caudoviricetes.</title>
        <authorList>
            <person name="Liu Y."/>
            <person name="Demina T.A."/>
            <person name="Roux S."/>
            <person name="Aiewsakun P."/>
            <person name="Kazlauskas D."/>
            <person name="Simmonds P."/>
            <person name="Prangishvili D."/>
            <person name="Oksanen H.M."/>
            <person name="Krupovic M."/>
        </authorList>
    </citation>
    <scope>NUCLEOTIDE SEQUENCE</scope>
    <source>
        <strain evidence="1">HRTV-28/28</strain>
    </source>
</reference>
<proteinExistence type="predicted"/>
<dbReference type="Proteomes" id="UP000827176">
    <property type="component" value="Segment"/>
</dbReference>
<dbReference type="EMBL" id="MZ334528">
    <property type="protein sequence ID" value="UBF23450.1"/>
    <property type="molecule type" value="Genomic_DNA"/>
</dbReference>
<protein>
    <submittedName>
        <fullName evidence="1">Uncharacterized protein</fullName>
    </submittedName>
</protein>
<keyword evidence="2" id="KW-1185">Reference proteome</keyword>
<sequence>MVTLQDTRDRRHPRTMAVATRETVRTNADGTVSVDAEEHVETLKRAGFEEADDSDDADDLEDLTIGELRDKAEDAGIAEETDLRSKDSIVEALRDAGAE</sequence>
<organism evidence="1 2">
    <name type="scientific">Halorubrum tailed virus 28</name>
    <dbReference type="NCBI Taxonomy" id="2878009"/>
    <lineage>
        <taxon>Viruses</taxon>
        <taxon>Duplodnaviria</taxon>
        <taxon>Heunggongvirae</taxon>
        <taxon>Uroviricota</taxon>
        <taxon>Caudoviricetes</taxon>
        <taxon>Suolaviridae</taxon>
        <taxon>Pormufvirus</taxon>
        <taxon>Pormufvirus salinum</taxon>
        <taxon>Pormufvirus HRTV28</taxon>
    </lineage>
</organism>
<accession>A0AAE8Y091</accession>
<evidence type="ECO:0000313" key="2">
    <source>
        <dbReference type="Proteomes" id="UP000827176"/>
    </source>
</evidence>